<evidence type="ECO:0000313" key="1">
    <source>
        <dbReference type="EMBL" id="MBB5352946.1"/>
    </source>
</evidence>
<gene>
    <name evidence="1" type="ORF">HNR46_003196</name>
</gene>
<dbReference type="EMBL" id="JACHFD010000018">
    <property type="protein sequence ID" value="MBB5352946.1"/>
    <property type="molecule type" value="Genomic_DNA"/>
</dbReference>
<name>A0A840V7D2_9BACT</name>
<accession>A0A840V7D2</accession>
<sequence length="39" mass="4555">MPDQFIPSARLMLALEWLEQCPDEQSELLLAWTIDGTRH</sequence>
<comment type="caution">
    <text evidence="1">The sequence shown here is derived from an EMBL/GenBank/DDBJ whole genome shotgun (WGS) entry which is preliminary data.</text>
</comment>
<dbReference type="Proteomes" id="UP000557717">
    <property type="component" value="Unassembled WGS sequence"/>
</dbReference>
<organism evidence="1 2">
    <name type="scientific">Haloferula luteola</name>
    <dbReference type="NCBI Taxonomy" id="595692"/>
    <lineage>
        <taxon>Bacteria</taxon>
        <taxon>Pseudomonadati</taxon>
        <taxon>Verrucomicrobiota</taxon>
        <taxon>Verrucomicrobiia</taxon>
        <taxon>Verrucomicrobiales</taxon>
        <taxon>Verrucomicrobiaceae</taxon>
        <taxon>Haloferula</taxon>
    </lineage>
</organism>
<evidence type="ECO:0000313" key="2">
    <source>
        <dbReference type="Proteomes" id="UP000557717"/>
    </source>
</evidence>
<proteinExistence type="predicted"/>
<reference evidence="1 2" key="1">
    <citation type="submission" date="2020-08" db="EMBL/GenBank/DDBJ databases">
        <title>Genomic Encyclopedia of Type Strains, Phase IV (KMG-IV): sequencing the most valuable type-strain genomes for metagenomic binning, comparative biology and taxonomic classification.</title>
        <authorList>
            <person name="Goeker M."/>
        </authorList>
    </citation>
    <scope>NUCLEOTIDE SEQUENCE [LARGE SCALE GENOMIC DNA]</scope>
    <source>
        <strain evidence="1 2">YC6886</strain>
    </source>
</reference>
<keyword evidence="2" id="KW-1185">Reference proteome</keyword>
<protein>
    <submittedName>
        <fullName evidence="1">Uncharacterized protein</fullName>
    </submittedName>
</protein>
<dbReference type="AlphaFoldDB" id="A0A840V7D2"/>